<comment type="caution">
    <text evidence="2">The sequence shown here is derived from an EMBL/GenBank/DDBJ whole genome shotgun (WGS) entry which is preliminary data.</text>
</comment>
<dbReference type="OrthoDB" id="5090998at2759"/>
<feature type="compositionally biased region" description="Acidic residues" evidence="1">
    <location>
        <begin position="24"/>
        <end position="37"/>
    </location>
</feature>
<proteinExistence type="predicted"/>
<keyword evidence="3" id="KW-1185">Reference proteome</keyword>
<organism evidence="2 3">
    <name type="scientific">Colletotrichum simmondsii</name>
    <dbReference type="NCBI Taxonomy" id="703756"/>
    <lineage>
        <taxon>Eukaryota</taxon>
        <taxon>Fungi</taxon>
        <taxon>Dikarya</taxon>
        <taxon>Ascomycota</taxon>
        <taxon>Pezizomycotina</taxon>
        <taxon>Sordariomycetes</taxon>
        <taxon>Hypocreomycetidae</taxon>
        <taxon>Glomerellales</taxon>
        <taxon>Glomerellaceae</taxon>
        <taxon>Colletotrichum</taxon>
        <taxon>Colletotrichum acutatum species complex</taxon>
    </lineage>
</organism>
<accession>A0A135RQ87</accession>
<name>A0A135RQ87_9PEZI</name>
<protein>
    <submittedName>
        <fullName evidence="2">Uncharacterized protein</fullName>
    </submittedName>
</protein>
<feature type="region of interest" description="Disordered" evidence="1">
    <location>
        <begin position="18"/>
        <end position="45"/>
    </location>
</feature>
<sequence length="1068" mass="120811">MLLDLDLVDDALDGVDLRLGQGDNSDDGDDPFDEPGAEAEAARVDDSDAYESDSSFYDAEDGLSPGAGSEYLRRLDFNIDRHAVLQWVQDPAIDDRDRLARRIVCITRLGLVACASHGRRTVGGGLDRAQGLSEFTAATRDIMERHESARLLGLHRRDPIGNIDLFKNKRINIIPRVDLRNLACGLETSGEYRSVDLENDNQHNIDLSQTRFDIDSFIQVVPSITSFKHPIKYTPVPQRGNMIASSIHVRHVVTVDGKETKVALHKIPHISFGTTQGAPIYLFFPNLYQEVQERASTMGGHTQLTEDEYRFIYDKVIYPALLRVLSVPEQGHIPSCYNDAVDIAKQSRGHKDAEQTGRLPAFGFDISSNHLGRLGDLLDAYGPEELSFCDGMFFVLDQKNTKLTYGGQRSASVCVEQFWEKQSSIVDEDDADIPNIATPQLIDLGAEWAPSQGNCNALVLLARRCCQRNTLRFLYGQDIEWTLLGSLGPDEALEPEDNVRGGSHYEYHINHLRDTCSLTSEPYGDLLRQGLYYYQSYTAGKERILNLSRNPYSAKELLQGGWNDSGLGKVFKNGLGPRENRRVIDAELRACNDLILKRTERGKTLHACWRGEWRCSSQLARRVGHADALWIQHDTFGQRSKVQFYTDHHGGRRGVRTCSSAFYAIHSKTYWEFVRGMIAVYVLFLDLISVSAQRTISTVPRAALLYASFVTLLKTFINPIGPRFQGALSNPTRINSPPMASDDGRPVRKGLGISALMERYGFGFLPVNVADWMDLRIHEDLTTGLSLPGYITSIGKRSYDEIQDQPETLFDTLRELVRMHWRDPNKVSMACKLSSYLMLRSYRRYALNKICLHVDIPDAQRVKVEGDNVPFDFTSLKDFAGECGLLLVFAGNNRTRYRNLEDLYQFTWGELLKQAGQGGGKKKFLGSSFRSESWRIWYQSMLDTIAYEERAHGRMGSPITPRWFEEHHKANFFTHHSAFPFPAEDGIIKTKDHSSVKARCLLCTRLRSINERGAIPFLDTQRKGGQYCMATAEGQVRKSGWEMPREFRNIWTVAQLREMVEGCRTMQV</sequence>
<evidence type="ECO:0000313" key="3">
    <source>
        <dbReference type="Proteomes" id="UP000070328"/>
    </source>
</evidence>
<gene>
    <name evidence="2" type="ORF">CSIM01_13837</name>
</gene>
<dbReference type="Proteomes" id="UP000070328">
    <property type="component" value="Unassembled WGS sequence"/>
</dbReference>
<evidence type="ECO:0000313" key="2">
    <source>
        <dbReference type="EMBL" id="KXH25901.1"/>
    </source>
</evidence>
<reference evidence="2 3" key="1">
    <citation type="submission" date="2014-02" db="EMBL/GenBank/DDBJ databases">
        <title>The genome sequence of Colletotrichum simmondsii CBS122122.</title>
        <authorList>
            <person name="Baroncelli R."/>
            <person name="Thon M.R."/>
        </authorList>
    </citation>
    <scope>NUCLEOTIDE SEQUENCE [LARGE SCALE GENOMIC DNA]</scope>
    <source>
        <strain evidence="2 3">CBS122122</strain>
    </source>
</reference>
<dbReference type="AlphaFoldDB" id="A0A135RQ87"/>
<dbReference type="EMBL" id="JFBX01000889">
    <property type="protein sequence ID" value="KXH25901.1"/>
    <property type="molecule type" value="Genomic_DNA"/>
</dbReference>
<evidence type="ECO:0000256" key="1">
    <source>
        <dbReference type="SAM" id="MobiDB-lite"/>
    </source>
</evidence>